<evidence type="ECO:0000313" key="5">
    <source>
        <dbReference type="Proteomes" id="UP000006242"/>
    </source>
</evidence>
<accession>U2EPR1</accession>
<dbReference type="PROSITE" id="PS50293">
    <property type="entry name" value="TPR_REGION"/>
    <property type="match status" value="1"/>
</dbReference>
<evidence type="ECO:0000256" key="3">
    <source>
        <dbReference type="PROSITE-ProRule" id="PRU00339"/>
    </source>
</evidence>
<evidence type="ECO:0000256" key="1">
    <source>
        <dbReference type="ARBA" id="ARBA00022737"/>
    </source>
</evidence>
<dbReference type="Gene3D" id="1.25.40.10">
    <property type="entry name" value="Tetratricopeptide repeat domain"/>
    <property type="match status" value="3"/>
</dbReference>
<keyword evidence="2 3" id="KW-0802">TPR repeat</keyword>
<protein>
    <submittedName>
        <fullName evidence="4">TPR repeat domain containing protein</fullName>
    </submittedName>
</protein>
<feature type="repeat" description="TPR" evidence="3">
    <location>
        <begin position="201"/>
        <end position="234"/>
    </location>
</feature>
<dbReference type="AlphaFoldDB" id="U2EPR1"/>
<proteinExistence type="predicted"/>
<name>U2EPR1_9GAMM</name>
<dbReference type="RefSeq" id="WP_006915085.1">
    <property type="nucleotide sequence ID" value="NZ_AFNV02000007.1"/>
</dbReference>
<dbReference type="PROSITE" id="PS50005">
    <property type="entry name" value="TPR"/>
    <property type="match status" value="3"/>
</dbReference>
<dbReference type="PANTHER" id="PTHR45586:SF1">
    <property type="entry name" value="LIPOPOLYSACCHARIDE ASSEMBLY PROTEIN B"/>
    <property type="match status" value="1"/>
</dbReference>
<dbReference type="Pfam" id="PF14559">
    <property type="entry name" value="TPR_19"/>
    <property type="match status" value="1"/>
</dbReference>
<dbReference type="SUPFAM" id="SSF48452">
    <property type="entry name" value="TPR-like"/>
    <property type="match status" value="2"/>
</dbReference>
<evidence type="ECO:0000313" key="4">
    <source>
        <dbReference type="EMBL" id="ERJ19800.1"/>
    </source>
</evidence>
<gene>
    <name evidence="4" type="ORF">SSPSH_001261</name>
</gene>
<dbReference type="eggNOG" id="COG0457">
    <property type="taxonomic scope" value="Bacteria"/>
</dbReference>
<keyword evidence="5" id="KW-1185">Reference proteome</keyword>
<organism evidence="4 5">
    <name type="scientific">Salinisphaera shabanensis E1L3A</name>
    <dbReference type="NCBI Taxonomy" id="1033802"/>
    <lineage>
        <taxon>Bacteria</taxon>
        <taxon>Pseudomonadati</taxon>
        <taxon>Pseudomonadota</taxon>
        <taxon>Gammaproteobacteria</taxon>
        <taxon>Salinisphaerales</taxon>
        <taxon>Salinisphaeraceae</taxon>
        <taxon>Salinisphaera</taxon>
    </lineage>
</organism>
<dbReference type="Proteomes" id="UP000006242">
    <property type="component" value="Unassembled WGS sequence"/>
</dbReference>
<evidence type="ECO:0000256" key="2">
    <source>
        <dbReference type="ARBA" id="ARBA00022803"/>
    </source>
</evidence>
<dbReference type="EMBL" id="AFNV02000007">
    <property type="protein sequence ID" value="ERJ19800.1"/>
    <property type="molecule type" value="Genomic_DNA"/>
</dbReference>
<dbReference type="InterPro" id="IPR019734">
    <property type="entry name" value="TPR_rpt"/>
</dbReference>
<dbReference type="PANTHER" id="PTHR45586">
    <property type="entry name" value="TPR REPEAT-CONTAINING PROTEIN PA4667"/>
    <property type="match status" value="1"/>
</dbReference>
<comment type="caution">
    <text evidence="4">The sequence shown here is derived from an EMBL/GenBank/DDBJ whole genome shotgun (WGS) entry which is preliminary data.</text>
</comment>
<feature type="repeat" description="TPR" evidence="3">
    <location>
        <begin position="269"/>
        <end position="302"/>
    </location>
</feature>
<keyword evidence="1" id="KW-0677">Repeat</keyword>
<sequence length="586" mass="64335">MHINDVNDTGRARAGLRWRAAGLLLGCVVLLAAGCAGQPGTHPGADVRIDANAVPPSPVSRREAYEYHVLAGEMAIQRDNRALAAREYVAALEYSNDPALAKRATRIALFAEQPDLAYRAATLWARNEPDSLDAQRTAARMAVANEDADGLALYAPALVQAAASPDIGYRLLADVVSGAPNATDMVIDTLSNMAQADSASAPAQYALGVVALRYDRSEIAARAAERALALDPNWNDAVLLQAGVWIRGGETAKAQQLVDKLPGNAVSRAQYHLALARLLIEADEEDAALGEFEQATQLQPDNSDARYGLAILSLSLGQLERAETAFTRLYDNNERADDAAFYLGTIAEQREDYAQAQRWYQRVENGGHAFEAQVRGARMIFMQDDLPGAQRRLSELRAIYPDLAEQLYAAEGQLLYEADEPRAALDIYNHALDEIPDSSELRYGRSMAYERLGDIEAAKNDLQAVLDSEPDDARALNALGYLIANHGTDYERAAEYIRRALEAEPDNPAILDSMGWVEYRLGNLDTARHYLERAYRDFPDAEVAAHLGEVLWQQGQHEAARRIWQNAMADNSDHPVLTETVERLDP</sequence>
<dbReference type="SMART" id="SM00028">
    <property type="entry name" value="TPR"/>
    <property type="match status" value="7"/>
</dbReference>
<feature type="repeat" description="TPR" evidence="3">
    <location>
        <begin position="439"/>
        <end position="472"/>
    </location>
</feature>
<reference evidence="4 5" key="2">
    <citation type="journal article" date="2013" name="PLoS ONE">
        <title>INDIGO - INtegrated Data Warehouse of MIcrobial GenOmes with Examples from the Red Sea Extremophiles.</title>
        <authorList>
            <person name="Alam I."/>
            <person name="Antunes A."/>
            <person name="Kamau A.A."/>
            <person name="Ba Alawi W."/>
            <person name="Kalkatawi M."/>
            <person name="Stingl U."/>
            <person name="Bajic V.B."/>
        </authorList>
    </citation>
    <scope>NUCLEOTIDE SEQUENCE [LARGE SCALE GENOMIC DNA]</scope>
    <source>
        <strain evidence="4 5">E1L3A</strain>
    </source>
</reference>
<reference evidence="4 5" key="1">
    <citation type="journal article" date="2011" name="J. Bacteriol.">
        <title>Genome sequence of Salinisphaera shabanensis, a gammaproteobacterium from the harsh, variable environment of the brine-seawater interface of the Shaban Deep in the Red Sea.</title>
        <authorList>
            <person name="Antunes A."/>
            <person name="Alam I."/>
            <person name="Bajic V.B."/>
            <person name="Stingl U."/>
        </authorList>
    </citation>
    <scope>NUCLEOTIDE SEQUENCE [LARGE SCALE GENOMIC DNA]</scope>
    <source>
        <strain evidence="4 5">E1L3A</strain>
    </source>
</reference>
<dbReference type="Pfam" id="PF13432">
    <property type="entry name" value="TPR_16"/>
    <property type="match status" value="2"/>
</dbReference>
<dbReference type="STRING" id="1033802.SSPSH_001261"/>
<dbReference type="InterPro" id="IPR011990">
    <property type="entry name" value="TPR-like_helical_dom_sf"/>
</dbReference>
<dbReference type="InterPro" id="IPR051012">
    <property type="entry name" value="CellSynth/LPSAsmb/PSIAsmb"/>
</dbReference>